<feature type="domain" description="Ribosomal protein L9" evidence="6">
    <location>
        <begin position="71"/>
        <end position="115"/>
    </location>
</feature>
<dbReference type="InterPro" id="IPR009027">
    <property type="entry name" value="Ribosomal_bL9/RNase_H1_N"/>
</dbReference>
<dbReference type="GO" id="GO:0005840">
    <property type="term" value="C:ribosome"/>
    <property type="evidence" value="ECO:0007669"/>
    <property type="project" value="UniProtKB-KW"/>
</dbReference>
<dbReference type="InterPro" id="IPR000244">
    <property type="entry name" value="Ribosomal_bL9"/>
</dbReference>
<proteinExistence type="inferred from homology"/>
<dbReference type="InterPro" id="IPR020070">
    <property type="entry name" value="Ribosomal_bL9_N"/>
</dbReference>
<evidence type="ECO:0000256" key="1">
    <source>
        <dbReference type="ARBA" id="ARBA00010605"/>
    </source>
</evidence>
<dbReference type="GO" id="GO:0006412">
    <property type="term" value="P:translation"/>
    <property type="evidence" value="ECO:0007669"/>
    <property type="project" value="InterPro"/>
</dbReference>
<evidence type="ECO:0000313" key="7">
    <source>
        <dbReference type="EMBL" id="CAG6466567.1"/>
    </source>
</evidence>
<dbReference type="EMBL" id="HBUE01056194">
    <property type="protein sequence ID" value="CAG6466567.1"/>
    <property type="molecule type" value="Transcribed_RNA"/>
</dbReference>
<evidence type="ECO:0000259" key="6">
    <source>
        <dbReference type="Pfam" id="PF01281"/>
    </source>
</evidence>
<sequence length="256" mass="29042">MLASLTKAFSGVSFCTTTRILNQQTRNTFILKRRTPPKLAKKHEKAPKLRGRHYVYDLIEDTTTKKKPNLEVVLTSFVEGIGSKGDVVSLKPAVAYNKLLLPGLAVYKTPEAVARYAVERDAAAEQEQHSSAYAQRTVNKLEQLTLAVVMNKDHPWVIERWHIGASLRKAGFYVPNEAITLPDAPIEGPDLLKQNKEFFCTVTINNLEQAKLRCRIHHWSTEPSERLPYVFEHWKNQAEPLFGDDSAPVPKQQQQK</sequence>
<dbReference type="GO" id="GO:0003735">
    <property type="term" value="F:structural constituent of ribosome"/>
    <property type="evidence" value="ECO:0007669"/>
    <property type="project" value="InterPro"/>
</dbReference>
<protein>
    <recommendedName>
        <fullName evidence="4">Large ribosomal subunit protein bL9m</fullName>
    </recommendedName>
    <alternativeName>
        <fullName evidence="5">39S ribosomal protein L9, mitochondrial</fullName>
    </alternativeName>
</protein>
<dbReference type="AlphaFoldDB" id="A0A8D8B4U2"/>
<evidence type="ECO:0000256" key="2">
    <source>
        <dbReference type="ARBA" id="ARBA00022980"/>
    </source>
</evidence>
<dbReference type="PANTHER" id="PTHR21368">
    <property type="entry name" value="50S RIBOSOMAL PROTEIN L9"/>
    <property type="match status" value="1"/>
</dbReference>
<keyword evidence="3" id="KW-0687">Ribonucleoprotein</keyword>
<dbReference type="InterPro" id="IPR036935">
    <property type="entry name" value="Ribosomal_bL9_N_sf"/>
</dbReference>
<dbReference type="GO" id="GO:1990904">
    <property type="term" value="C:ribonucleoprotein complex"/>
    <property type="evidence" value="ECO:0007669"/>
    <property type="project" value="UniProtKB-KW"/>
</dbReference>
<evidence type="ECO:0000256" key="4">
    <source>
        <dbReference type="ARBA" id="ARBA00035194"/>
    </source>
</evidence>
<comment type="similarity">
    <text evidence="1">Belongs to the bacterial ribosomal protein bL9 family.</text>
</comment>
<dbReference type="SUPFAM" id="SSF55658">
    <property type="entry name" value="L9 N-domain-like"/>
    <property type="match status" value="1"/>
</dbReference>
<evidence type="ECO:0000256" key="5">
    <source>
        <dbReference type="ARBA" id="ARBA00035381"/>
    </source>
</evidence>
<dbReference type="Gene3D" id="3.40.5.10">
    <property type="entry name" value="Ribosomal protein L9, N-terminal domain"/>
    <property type="match status" value="1"/>
</dbReference>
<accession>A0A8D8B4U2</accession>
<evidence type="ECO:0000256" key="3">
    <source>
        <dbReference type="ARBA" id="ARBA00023274"/>
    </source>
</evidence>
<organism evidence="7">
    <name type="scientific">Culex pipiens</name>
    <name type="common">House mosquito</name>
    <dbReference type="NCBI Taxonomy" id="7175"/>
    <lineage>
        <taxon>Eukaryota</taxon>
        <taxon>Metazoa</taxon>
        <taxon>Ecdysozoa</taxon>
        <taxon>Arthropoda</taxon>
        <taxon>Hexapoda</taxon>
        <taxon>Insecta</taxon>
        <taxon>Pterygota</taxon>
        <taxon>Neoptera</taxon>
        <taxon>Endopterygota</taxon>
        <taxon>Diptera</taxon>
        <taxon>Nematocera</taxon>
        <taxon>Culicoidea</taxon>
        <taxon>Culicidae</taxon>
        <taxon>Culicinae</taxon>
        <taxon>Culicini</taxon>
        <taxon>Culex</taxon>
        <taxon>Culex</taxon>
    </lineage>
</organism>
<reference evidence="7" key="1">
    <citation type="submission" date="2021-05" db="EMBL/GenBank/DDBJ databases">
        <authorList>
            <person name="Alioto T."/>
            <person name="Alioto T."/>
            <person name="Gomez Garrido J."/>
        </authorList>
    </citation>
    <scope>NUCLEOTIDE SEQUENCE</scope>
</reference>
<dbReference type="Pfam" id="PF01281">
    <property type="entry name" value="Ribosomal_L9_N"/>
    <property type="match status" value="1"/>
</dbReference>
<keyword evidence="2 7" id="KW-0689">Ribosomal protein</keyword>
<name>A0A8D8B4U2_CULPI</name>